<evidence type="ECO:0000313" key="2">
    <source>
        <dbReference type="EMBL" id="EGJ72259.1"/>
    </source>
</evidence>
<organism evidence="2 3">
    <name type="scientific">Bacteroides coprosuis DSM 18011</name>
    <dbReference type="NCBI Taxonomy" id="679937"/>
    <lineage>
        <taxon>Bacteria</taxon>
        <taxon>Pseudomonadati</taxon>
        <taxon>Bacteroidota</taxon>
        <taxon>Bacteroidia</taxon>
        <taxon>Bacteroidales</taxon>
        <taxon>Bacteroidaceae</taxon>
        <taxon>Bacteroides</taxon>
    </lineage>
</organism>
<feature type="chain" id="PRO_5003305519" description="Lipoprotein" evidence="1">
    <location>
        <begin position="18"/>
        <end position="233"/>
    </location>
</feature>
<dbReference type="HOGENOM" id="CLU_1188006_0_0_10"/>
<accession>F3ZT91</accession>
<evidence type="ECO:0000313" key="3">
    <source>
        <dbReference type="Proteomes" id="UP000018439"/>
    </source>
</evidence>
<dbReference type="Proteomes" id="UP000018439">
    <property type="component" value="Chromosome"/>
</dbReference>
<dbReference type="EMBL" id="CM001167">
    <property type="protein sequence ID" value="EGJ72259.1"/>
    <property type="molecule type" value="Genomic_DNA"/>
</dbReference>
<dbReference type="PROSITE" id="PS51257">
    <property type="entry name" value="PROKAR_LIPOPROTEIN"/>
    <property type="match status" value="1"/>
</dbReference>
<protein>
    <recommendedName>
        <fullName evidence="4">Lipoprotein</fullName>
    </recommendedName>
</protein>
<gene>
    <name evidence="2" type="ORF">Bcop_2085</name>
</gene>
<sequence length="233" mass="25721">MKLRNYLLAGIALLGFAACTSDDNCPTGPVNPTPEGGSFFSIAFETPKLAGTRGNELEDTKVSSATIYLSQIEGDNIIIKDIIKDNLTISEDETNKNIHYINGHTTLERGAYFVTIIANEKESQEISNLKVGANFLDTEAFNIDNLEKLHTKGGFLMMSSNKLKIYNGNKTFDPKKAIYNQAKNNSGDSFIELAENKQDNPAEVKVYLDRYVAKIDATVQGTKDKDIIDIINI</sequence>
<evidence type="ECO:0000256" key="1">
    <source>
        <dbReference type="SAM" id="SignalP"/>
    </source>
</evidence>
<feature type="signal peptide" evidence="1">
    <location>
        <begin position="1"/>
        <end position="17"/>
    </location>
</feature>
<keyword evidence="1" id="KW-0732">Signal</keyword>
<dbReference type="AlphaFoldDB" id="F3ZT91"/>
<evidence type="ECO:0008006" key="4">
    <source>
        <dbReference type="Google" id="ProtNLM"/>
    </source>
</evidence>
<keyword evidence="3" id="KW-1185">Reference proteome</keyword>
<reference evidence="2 3" key="1">
    <citation type="journal article" date="2011" name="Stand. Genomic Sci.">
        <title>Non-contiguous finished genome sequence of Bacteroides coprosuis type strain (PC139).</title>
        <authorList>
            <person name="Land M."/>
            <person name="Held B."/>
            <person name="Gronow S."/>
            <person name="Abt B."/>
            <person name="Lucas S."/>
            <person name="Del Rio T.G."/>
            <person name="Nolan M."/>
            <person name="Tice H."/>
            <person name="Cheng J.F."/>
            <person name="Pitluck S."/>
            <person name="Liolios K."/>
            <person name="Pagani I."/>
            <person name="Ivanova N."/>
            <person name="Mavromatis K."/>
            <person name="Mikhailova N."/>
            <person name="Pati A."/>
            <person name="Tapia R."/>
            <person name="Han C."/>
            <person name="Goodwin L."/>
            <person name="Chen A."/>
            <person name="Palaniappan K."/>
            <person name="Hauser L."/>
            <person name="Brambilla E.M."/>
            <person name="Rohde M."/>
            <person name="Goker M."/>
            <person name="Detter J.C."/>
            <person name="Woyke T."/>
            <person name="Bristow J."/>
            <person name="Eisen J.A."/>
            <person name="Markowitz V."/>
            <person name="Hugenholtz P."/>
            <person name="Kyrpides N.C."/>
            <person name="Klenk H.P."/>
            <person name="Lapidus A."/>
        </authorList>
    </citation>
    <scope>NUCLEOTIDE SEQUENCE</scope>
    <source>
        <strain evidence="2 3">DSM 18011</strain>
    </source>
</reference>
<name>F3ZT91_9BACE</name>
<proteinExistence type="predicted"/>